<reference evidence="2" key="1">
    <citation type="journal article" date="2021" name="Proc. Natl. Acad. Sci. U.S.A.">
        <title>Three genomes in the algal genus Volvox reveal the fate of a haploid sex-determining region after a transition to homothallism.</title>
        <authorList>
            <person name="Yamamoto K."/>
            <person name="Hamaji T."/>
            <person name="Kawai-Toyooka H."/>
            <person name="Matsuzaki R."/>
            <person name="Takahashi F."/>
            <person name="Nishimura Y."/>
            <person name="Kawachi M."/>
            <person name="Noguchi H."/>
            <person name="Minakuchi Y."/>
            <person name="Umen J.G."/>
            <person name="Toyoda A."/>
            <person name="Nozaki H."/>
        </authorList>
    </citation>
    <scope>NUCLEOTIDE SEQUENCE</scope>
    <source>
        <strain evidence="2">NIES-3785</strain>
    </source>
</reference>
<feature type="non-terminal residue" evidence="2">
    <location>
        <position position="1"/>
    </location>
</feature>
<sequence>HGGYLAQLGVGRALCIFPDAYRAALWAALVARGMAKYPWSQELLTTEHCAARSALDSQGREVQVARGPRVQAVVHFGAVSTLLHPVAGQLSYEGGAVDMTMRILNDLSTIGVVATMEAAASLRRYRPADAARAVALGTGGAGGPNGSNASNGPPPSQQIPSSSRCRTDVDCGVGDVTGSASQRSSAATWREMAASVRQQQQQQLLASHFQYPHHHPHHQLQQQEGLLPRSRSSVERLGSMAGNMSRETGGSSSGGDYCGGGVSPH</sequence>
<proteinExistence type="predicted"/>
<name>A0A8J4LZX5_9CHLO</name>
<feature type="region of interest" description="Disordered" evidence="1">
    <location>
        <begin position="213"/>
        <end position="265"/>
    </location>
</feature>
<comment type="caution">
    <text evidence="2">The sequence shown here is derived from an EMBL/GenBank/DDBJ whole genome shotgun (WGS) entry which is preliminary data.</text>
</comment>
<evidence type="ECO:0000256" key="1">
    <source>
        <dbReference type="SAM" id="MobiDB-lite"/>
    </source>
</evidence>
<feature type="non-terminal residue" evidence="2">
    <location>
        <position position="265"/>
    </location>
</feature>
<feature type="compositionally biased region" description="Gly residues" evidence="1">
    <location>
        <begin position="251"/>
        <end position="265"/>
    </location>
</feature>
<dbReference type="Gene3D" id="3.30.70.1230">
    <property type="entry name" value="Nucleotide cyclase"/>
    <property type="match status" value="1"/>
</dbReference>
<feature type="region of interest" description="Disordered" evidence="1">
    <location>
        <begin position="136"/>
        <end position="190"/>
    </location>
</feature>
<dbReference type="EMBL" id="BNCQ01000078">
    <property type="protein sequence ID" value="GIM16395.1"/>
    <property type="molecule type" value="Genomic_DNA"/>
</dbReference>
<dbReference type="Proteomes" id="UP000722791">
    <property type="component" value="Unassembled WGS sequence"/>
</dbReference>
<dbReference type="InterPro" id="IPR029787">
    <property type="entry name" value="Nucleotide_cyclase"/>
</dbReference>
<dbReference type="SUPFAM" id="SSF55073">
    <property type="entry name" value="Nucleotide cyclase"/>
    <property type="match status" value="1"/>
</dbReference>
<feature type="compositionally biased region" description="Polar residues" evidence="1">
    <location>
        <begin position="178"/>
        <end position="187"/>
    </location>
</feature>
<feature type="compositionally biased region" description="Low complexity" evidence="1">
    <location>
        <begin position="219"/>
        <end position="228"/>
    </location>
</feature>
<evidence type="ECO:0000313" key="3">
    <source>
        <dbReference type="Proteomes" id="UP000722791"/>
    </source>
</evidence>
<accession>A0A8J4LZX5</accession>
<gene>
    <name evidence="2" type="ORF">Vretimale_18990</name>
</gene>
<evidence type="ECO:0000313" key="2">
    <source>
        <dbReference type="EMBL" id="GIM16395.1"/>
    </source>
</evidence>
<dbReference type="AlphaFoldDB" id="A0A8J4LZX5"/>
<organism evidence="2 3">
    <name type="scientific">Volvox reticuliferus</name>
    <dbReference type="NCBI Taxonomy" id="1737510"/>
    <lineage>
        <taxon>Eukaryota</taxon>
        <taxon>Viridiplantae</taxon>
        <taxon>Chlorophyta</taxon>
        <taxon>core chlorophytes</taxon>
        <taxon>Chlorophyceae</taxon>
        <taxon>CS clade</taxon>
        <taxon>Chlamydomonadales</taxon>
        <taxon>Volvocaceae</taxon>
        <taxon>Volvox</taxon>
    </lineage>
</organism>
<protein>
    <submittedName>
        <fullName evidence="2">Uncharacterized protein</fullName>
    </submittedName>
</protein>